<dbReference type="InterPro" id="IPR026664">
    <property type="entry name" value="Stereocilin-rel"/>
</dbReference>
<keyword evidence="12" id="KW-0333">Golgi apparatus</keyword>
<evidence type="ECO:0000313" key="23">
    <source>
        <dbReference type="Proteomes" id="UP000011518"/>
    </source>
</evidence>
<evidence type="ECO:0000256" key="2">
    <source>
        <dbReference type="ARBA" id="ARBA00004609"/>
    </source>
</evidence>
<comment type="function">
    <text evidence="17">Membrane-anchored forms may play a role in cellular adhesion.</text>
</comment>
<dbReference type="GO" id="GO:0098552">
    <property type="term" value="C:side of membrane"/>
    <property type="evidence" value="ECO:0007669"/>
    <property type="project" value="UniProtKB-KW"/>
</dbReference>
<keyword evidence="13" id="KW-0472">Membrane</keyword>
<sequence length="588" mass="63395">MGQAAFRPLAAVFVDPPGFWRDLGGSPGQRPMEPQGHLREARPHLGAGGRAHGSGMLPSLGVPCPHLSECKVTWPPLAQEFGTQGVLPFLKEALHPSPTEAPPRDLAQIPAGQPQGRHGPAPSLCSLAAFSGPRPAPVSSLGWLKAMTPPPNGQCRALAVSRPLCPAAFGVPEVTLCLDSPPTGQPVSTPDALQGPLPTLDQSTTCSNPTGEPLPLWLPARPPDAQWASLCLQDVMSTWLRRTDQDPSRQLTAALPRPRRGTEKRPCPPGRKALEVDENLVFYEEWDLEACVDGALLAAQMERVNQIPFTHQQLSVFKRKLDEVYPQGYPESLIQRLGYFFFQISPEDIHKWNVTSLGTVKALLRVSQGRRVDAQVAALVTRYLGGGGQLDMDTLQALSAFPPASLCLLSPGQLGPVQPSVLWAARPQDLDTCGPRQLATLYPKAHLAFQNLSRSEYLVKIQPFLGGAASEDLRALSLQNVTLTLATFKKLRTDAVLPLTVAEVQRLLGPQVVGLKAAAQDSPVREWIFHQPQGDLDTLGLGLRGGVPNGYLVLDLSFREALSGVPRLLQPGPTAIVTLVVLWAHPLS</sequence>
<evidence type="ECO:0000256" key="17">
    <source>
        <dbReference type="ARBA" id="ARBA00058732"/>
    </source>
</evidence>
<dbReference type="AlphaFoldDB" id="L9KXU9"/>
<evidence type="ECO:0000313" key="22">
    <source>
        <dbReference type="EMBL" id="ELW67770.1"/>
    </source>
</evidence>
<dbReference type="InterPro" id="IPR010335">
    <property type="entry name" value="Mesothelin"/>
</dbReference>
<dbReference type="FunCoup" id="L9KXU9">
    <property type="interactions" value="71"/>
</dbReference>
<evidence type="ECO:0000256" key="6">
    <source>
        <dbReference type="ARBA" id="ARBA00022525"/>
    </source>
</evidence>
<keyword evidence="16" id="KW-0449">Lipoprotein</keyword>
<dbReference type="GO" id="GO:0005794">
    <property type="term" value="C:Golgi apparatus"/>
    <property type="evidence" value="ECO:0007669"/>
    <property type="project" value="UniProtKB-SubCell"/>
</dbReference>
<evidence type="ECO:0000256" key="5">
    <source>
        <dbReference type="ARBA" id="ARBA00022475"/>
    </source>
</evidence>
<evidence type="ECO:0000256" key="14">
    <source>
        <dbReference type="ARBA" id="ARBA00023157"/>
    </source>
</evidence>
<feature type="region of interest" description="Disordered" evidence="21">
    <location>
        <begin position="243"/>
        <end position="271"/>
    </location>
</feature>
<evidence type="ECO:0000256" key="3">
    <source>
        <dbReference type="ARBA" id="ARBA00004613"/>
    </source>
</evidence>
<dbReference type="Gene3D" id="1.20.970.40">
    <property type="match status" value="1"/>
</dbReference>
<accession>L9KXU9</accession>
<gene>
    <name evidence="22" type="ORF">TREES_T100011796</name>
</gene>
<evidence type="ECO:0000256" key="18">
    <source>
        <dbReference type="ARBA" id="ARBA00065993"/>
    </source>
</evidence>
<evidence type="ECO:0000256" key="1">
    <source>
        <dbReference type="ARBA" id="ARBA00004555"/>
    </source>
</evidence>
<dbReference type="GO" id="GO:0009986">
    <property type="term" value="C:cell surface"/>
    <property type="evidence" value="ECO:0007669"/>
    <property type="project" value="TreeGrafter"/>
</dbReference>
<evidence type="ECO:0000256" key="10">
    <source>
        <dbReference type="ARBA" id="ARBA00022729"/>
    </source>
</evidence>
<keyword evidence="23" id="KW-1185">Reference proteome</keyword>
<proteinExistence type="inferred from homology"/>
<dbReference type="PANTHER" id="PTHR23412">
    <property type="entry name" value="STEREOCILIN RELATED"/>
    <property type="match status" value="1"/>
</dbReference>
<evidence type="ECO:0000256" key="12">
    <source>
        <dbReference type="ARBA" id="ARBA00023034"/>
    </source>
</evidence>
<evidence type="ECO:0000256" key="13">
    <source>
        <dbReference type="ARBA" id="ARBA00023136"/>
    </source>
</evidence>
<dbReference type="Proteomes" id="UP000011518">
    <property type="component" value="Unassembled WGS sequence"/>
</dbReference>
<dbReference type="eggNOG" id="ENOG502QRX1">
    <property type="taxonomic scope" value="Eukaryota"/>
</dbReference>
<dbReference type="Pfam" id="PF06060">
    <property type="entry name" value="Mesothelin"/>
    <property type="match status" value="1"/>
</dbReference>
<protein>
    <recommendedName>
        <fullName evidence="19">Mesothelin</fullName>
    </recommendedName>
    <alternativeName>
        <fullName evidence="20">Pre-pro-megakaryocyte-potentiating factor</fullName>
    </alternativeName>
</protein>
<keyword evidence="5" id="KW-1003">Cell membrane</keyword>
<reference evidence="23" key="1">
    <citation type="submission" date="2012-07" db="EMBL/GenBank/DDBJ databases">
        <title>Genome of the Chinese tree shrew, a rising model animal genetically related to primates.</title>
        <authorList>
            <person name="Zhang G."/>
            <person name="Fan Y."/>
            <person name="Yao Y."/>
            <person name="Huang Z."/>
        </authorList>
    </citation>
    <scope>NUCLEOTIDE SEQUENCE [LARGE SCALE GENOMIC DNA]</scope>
</reference>
<evidence type="ECO:0000256" key="20">
    <source>
        <dbReference type="ARBA" id="ARBA00081905"/>
    </source>
</evidence>
<evidence type="ECO:0000256" key="16">
    <source>
        <dbReference type="ARBA" id="ARBA00023288"/>
    </source>
</evidence>
<evidence type="ECO:0000256" key="8">
    <source>
        <dbReference type="ARBA" id="ARBA00022622"/>
    </source>
</evidence>
<comment type="subcellular location">
    <subcellularLocation>
        <location evidence="2">Cell membrane</location>
        <topology evidence="2">Lipid-anchor</topology>
        <topology evidence="2">GPI-anchor</topology>
    </subcellularLocation>
    <subcellularLocation>
        <location evidence="1">Golgi apparatus</location>
    </subcellularLocation>
    <subcellularLocation>
        <location evidence="3">Secreted</location>
    </subcellularLocation>
</comment>
<dbReference type="GO" id="GO:0005886">
    <property type="term" value="C:plasma membrane"/>
    <property type="evidence" value="ECO:0007669"/>
    <property type="project" value="UniProtKB-SubCell"/>
</dbReference>
<feature type="region of interest" description="Disordered" evidence="21">
    <location>
        <begin position="24"/>
        <end position="54"/>
    </location>
</feature>
<dbReference type="GO" id="GO:0005576">
    <property type="term" value="C:extracellular region"/>
    <property type="evidence" value="ECO:0007669"/>
    <property type="project" value="UniProtKB-SubCell"/>
</dbReference>
<dbReference type="EMBL" id="KB320600">
    <property type="protein sequence ID" value="ELW67770.1"/>
    <property type="molecule type" value="Genomic_DNA"/>
</dbReference>
<evidence type="ECO:0000256" key="11">
    <source>
        <dbReference type="ARBA" id="ARBA00022889"/>
    </source>
</evidence>
<dbReference type="FunFam" id="1.20.970.40:FF:000001">
    <property type="entry name" value="Mesothelin"/>
    <property type="match status" value="1"/>
</dbReference>
<keyword evidence="9" id="KW-0165">Cleavage on pair of basic residues</keyword>
<reference evidence="23" key="2">
    <citation type="journal article" date="2013" name="Nat. Commun.">
        <title>Genome of the Chinese tree shrew.</title>
        <authorList>
            <person name="Fan Y."/>
            <person name="Huang Z.Y."/>
            <person name="Cao C.C."/>
            <person name="Chen C.S."/>
            <person name="Chen Y.X."/>
            <person name="Fan D.D."/>
            <person name="He J."/>
            <person name="Hou H.L."/>
            <person name="Hu L."/>
            <person name="Hu X.T."/>
            <person name="Jiang X.T."/>
            <person name="Lai R."/>
            <person name="Lang Y.S."/>
            <person name="Liang B."/>
            <person name="Liao S.G."/>
            <person name="Mu D."/>
            <person name="Ma Y.Y."/>
            <person name="Niu Y.Y."/>
            <person name="Sun X.Q."/>
            <person name="Xia J.Q."/>
            <person name="Xiao J."/>
            <person name="Xiong Z.Q."/>
            <person name="Xu L."/>
            <person name="Yang L."/>
            <person name="Zhang Y."/>
            <person name="Zhao W."/>
            <person name="Zhao X.D."/>
            <person name="Zheng Y.T."/>
            <person name="Zhou J.M."/>
            <person name="Zhu Y.B."/>
            <person name="Zhang G.J."/>
            <person name="Wang J."/>
            <person name="Yao Y.G."/>
        </authorList>
    </citation>
    <scope>NUCLEOTIDE SEQUENCE [LARGE SCALE GENOMIC DNA]</scope>
</reference>
<keyword evidence="11" id="KW-0130">Cell adhesion</keyword>
<keyword evidence="8" id="KW-0336">GPI-anchor</keyword>
<keyword evidence="10" id="KW-0732">Signal</keyword>
<dbReference type="STRING" id="246437.L9KXU9"/>
<keyword evidence="14" id="KW-1015">Disulfide bond</keyword>
<evidence type="ECO:0000256" key="9">
    <source>
        <dbReference type="ARBA" id="ARBA00022685"/>
    </source>
</evidence>
<dbReference type="GO" id="GO:0007160">
    <property type="term" value="P:cell-matrix adhesion"/>
    <property type="evidence" value="ECO:0007669"/>
    <property type="project" value="TreeGrafter"/>
</dbReference>
<evidence type="ECO:0000256" key="4">
    <source>
        <dbReference type="ARBA" id="ARBA00011016"/>
    </source>
</evidence>
<name>L9KXU9_TUPCH</name>
<dbReference type="InParanoid" id="L9KXU9"/>
<evidence type="ECO:0000256" key="15">
    <source>
        <dbReference type="ARBA" id="ARBA00023180"/>
    </source>
</evidence>
<keyword evidence="6" id="KW-0964">Secreted</keyword>
<organism evidence="22 23">
    <name type="scientific">Tupaia chinensis</name>
    <name type="common">Chinese tree shrew</name>
    <name type="synonym">Tupaia belangeri chinensis</name>
    <dbReference type="NCBI Taxonomy" id="246437"/>
    <lineage>
        <taxon>Eukaryota</taxon>
        <taxon>Metazoa</taxon>
        <taxon>Chordata</taxon>
        <taxon>Craniata</taxon>
        <taxon>Vertebrata</taxon>
        <taxon>Euteleostomi</taxon>
        <taxon>Mammalia</taxon>
        <taxon>Eutheria</taxon>
        <taxon>Euarchontoglires</taxon>
        <taxon>Scandentia</taxon>
        <taxon>Tupaiidae</taxon>
        <taxon>Tupaia</taxon>
    </lineage>
</organism>
<evidence type="ECO:0000256" key="19">
    <source>
        <dbReference type="ARBA" id="ARBA00068881"/>
    </source>
</evidence>
<evidence type="ECO:0000256" key="21">
    <source>
        <dbReference type="SAM" id="MobiDB-lite"/>
    </source>
</evidence>
<evidence type="ECO:0000256" key="7">
    <source>
        <dbReference type="ARBA" id="ARBA00022553"/>
    </source>
</evidence>
<keyword evidence="7" id="KW-0597">Phosphoprotein</keyword>
<comment type="similarity">
    <text evidence="4">Belongs to the mesothelin family.</text>
</comment>
<keyword evidence="15" id="KW-0325">Glycoprotein</keyword>
<dbReference type="PANTHER" id="PTHR23412:SF6">
    <property type="entry name" value="MESOTHELIN"/>
    <property type="match status" value="1"/>
</dbReference>
<comment type="subunit">
    <text evidence="18">Interacts with MUC16.</text>
</comment>